<dbReference type="PANTHER" id="PTHR16026">
    <property type="entry name" value="CARTILAGE ACIDIC PROTEIN 1"/>
    <property type="match status" value="1"/>
</dbReference>
<feature type="domain" description="ASPIC/UnbV" evidence="2">
    <location>
        <begin position="591"/>
        <end position="652"/>
    </location>
</feature>
<feature type="compositionally biased region" description="Basic and acidic residues" evidence="1">
    <location>
        <begin position="26"/>
        <end position="36"/>
    </location>
</feature>
<feature type="region of interest" description="Disordered" evidence="1">
    <location>
        <begin position="1"/>
        <end position="43"/>
    </location>
</feature>
<dbReference type="Proteomes" id="UP001165042">
    <property type="component" value="Unassembled WGS sequence"/>
</dbReference>
<dbReference type="InterPro" id="IPR027039">
    <property type="entry name" value="Crtac1"/>
</dbReference>
<dbReference type="PANTHER" id="PTHR16026:SF0">
    <property type="entry name" value="CARTILAGE ACIDIC PROTEIN 1"/>
    <property type="match status" value="1"/>
</dbReference>
<evidence type="ECO:0000313" key="4">
    <source>
        <dbReference type="Proteomes" id="UP001165042"/>
    </source>
</evidence>
<sequence>MARGHPDAQRPGLTGPHPIPFPFRPRGLDRAADPERSAMPGSIRRSTSAVVAVALCVAAGLVTALPETSQAEQDAVAARFGFRQVPVNTTPVGARYVRPVQPGLVGIQSWISAVGAAVALTDLRGLGRPADLCLVDPRDDSVRISPLPEVDGPRYPAFELRPDRYDTTMAPMGCVPADINADGTSDIIVYYWGRSPVLFLNQAAPGQPPSAESFQAAELVEPMQVWNTTALNVGDIDGSGDLDIVVGNYFPDGAKVLDPDAAGDERMAMQDGMGDAANAGPSRVLLTKPTGVPGAKPTITDVSADVPADALGGWVLAVGMQDLTGDGLPSLYLANDFGPDTLLLNNSTPGRVSFTPVSGSRDMLTPKSEVLGHDSFKGMGVAFTYSSGTGLPDIAVSNITENYALHESNLLFVPDGTVADLRAGTAPYTEHSQRRGIARSGWSWDIKAGDFDNDGTDELTQATGFVLGERGRDRWALLQELAMGNAELLKYPGSWPNFVPGDDLSGVRDANKFWVDGPDDRYLELAGQLGMTQRAPSRGFALGDVNGDGLLDMVVANQWDDSTLLLNTATGAPPSAQVELLAPGGTGTRPAIGAQLEVPATAGVPAQKSQLYPANGHAGASGAQLHVALPRGSATTATVTWRDAAGQHHAPVRLTPGHHRFVLQPNGEVAAR</sequence>
<evidence type="ECO:0000256" key="1">
    <source>
        <dbReference type="SAM" id="MobiDB-lite"/>
    </source>
</evidence>
<evidence type="ECO:0000313" key="3">
    <source>
        <dbReference type="EMBL" id="GLW89825.1"/>
    </source>
</evidence>
<dbReference type="Pfam" id="PF07593">
    <property type="entry name" value="UnbV_ASPIC"/>
    <property type="match status" value="1"/>
</dbReference>
<accession>A0A9W6V512</accession>
<gene>
    <name evidence="3" type="ORF">Aglo03_06410</name>
</gene>
<proteinExistence type="predicted"/>
<dbReference type="AlphaFoldDB" id="A0A9W6V512"/>
<evidence type="ECO:0000259" key="2">
    <source>
        <dbReference type="Pfam" id="PF07593"/>
    </source>
</evidence>
<reference evidence="3" key="1">
    <citation type="submission" date="2023-02" db="EMBL/GenBank/DDBJ databases">
        <title>Actinokineospora globicatena NBRC 15670.</title>
        <authorList>
            <person name="Ichikawa N."/>
            <person name="Sato H."/>
            <person name="Tonouchi N."/>
        </authorList>
    </citation>
    <scope>NUCLEOTIDE SEQUENCE</scope>
    <source>
        <strain evidence="3">NBRC 15670</strain>
    </source>
</reference>
<dbReference type="Gene3D" id="2.130.10.130">
    <property type="entry name" value="Integrin alpha, N-terminal"/>
    <property type="match status" value="2"/>
</dbReference>
<dbReference type="InterPro" id="IPR028994">
    <property type="entry name" value="Integrin_alpha_N"/>
</dbReference>
<protein>
    <submittedName>
        <fullName evidence="3">RNA-binding protein</fullName>
    </submittedName>
</protein>
<dbReference type="InterPro" id="IPR011519">
    <property type="entry name" value="UnbV_ASPIC"/>
</dbReference>
<keyword evidence="4" id="KW-1185">Reference proteome</keyword>
<dbReference type="SUPFAM" id="SSF69318">
    <property type="entry name" value="Integrin alpha N-terminal domain"/>
    <property type="match status" value="1"/>
</dbReference>
<dbReference type="EMBL" id="BSSD01000001">
    <property type="protein sequence ID" value="GLW89825.1"/>
    <property type="molecule type" value="Genomic_DNA"/>
</dbReference>
<comment type="caution">
    <text evidence="3">The sequence shown here is derived from an EMBL/GenBank/DDBJ whole genome shotgun (WGS) entry which is preliminary data.</text>
</comment>
<name>A0A9W6V512_9PSEU</name>
<organism evidence="3 4">
    <name type="scientific">Actinokineospora globicatena</name>
    <dbReference type="NCBI Taxonomy" id="103729"/>
    <lineage>
        <taxon>Bacteria</taxon>
        <taxon>Bacillati</taxon>
        <taxon>Actinomycetota</taxon>
        <taxon>Actinomycetes</taxon>
        <taxon>Pseudonocardiales</taxon>
        <taxon>Pseudonocardiaceae</taxon>
        <taxon>Actinokineospora</taxon>
    </lineage>
</organism>